<evidence type="ECO:0000313" key="3">
    <source>
        <dbReference type="EMBL" id="GAA4045231.1"/>
    </source>
</evidence>
<comment type="similarity">
    <text evidence="1">Belongs to the DinB family.</text>
</comment>
<dbReference type="InterPro" id="IPR034660">
    <property type="entry name" value="DinB/YfiT-like"/>
</dbReference>
<evidence type="ECO:0000313" key="4">
    <source>
        <dbReference type="Proteomes" id="UP001501469"/>
    </source>
</evidence>
<dbReference type="EMBL" id="BAABDK010000026">
    <property type="protein sequence ID" value="GAA4045231.1"/>
    <property type="molecule type" value="Genomic_DNA"/>
</dbReference>
<dbReference type="Proteomes" id="UP001501469">
    <property type="component" value="Unassembled WGS sequence"/>
</dbReference>
<keyword evidence="4" id="KW-1185">Reference proteome</keyword>
<evidence type="ECO:0000256" key="1">
    <source>
        <dbReference type="ARBA" id="ARBA00008635"/>
    </source>
</evidence>
<proteinExistence type="inferred from homology"/>
<keyword evidence="2" id="KW-0479">Metal-binding</keyword>
<dbReference type="Gene3D" id="1.20.120.450">
    <property type="entry name" value="dinb family like domain"/>
    <property type="match status" value="1"/>
</dbReference>
<dbReference type="InterPro" id="IPR007837">
    <property type="entry name" value="DinB"/>
</dbReference>
<dbReference type="RefSeq" id="WP_345056887.1">
    <property type="nucleotide sequence ID" value="NZ_BAABDK010000026.1"/>
</dbReference>
<reference evidence="4" key="1">
    <citation type="journal article" date="2019" name="Int. J. Syst. Evol. Microbiol.">
        <title>The Global Catalogue of Microorganisms (GCM) 10K type strain sequencing project: providing services to taxonomists for standard genome sequencing and annotation.</title>
        <authorList>
            <consortium name="The Broad Institute Genomics Platform"/>
            <consortium name="The Broad Institute Genome Sequencing Center for Infectious Disease"/>
            <person name="Wu L."/>
            <person name="Ma J."/>
        </authorList>
    </citation>
    <scope>NUCLEOTIDE SEQUENCE [LARGE SCALE GENOMIC DNA]</scope>
    <source>
        <strain evidence="4">JCM 17225</strain>
    </source>
</reference>
<gene>
    <name evidence="3" type="ORF">GCM10022409_34070</name>
</gene>
<dbReference type="PANTHER" id="PTHR37302:SF3">
    <property type="entry name" value="DAMAGE-INDUCIBLE PROTEIN DINB"/>
    <property type="match status" value="1"/>
</dbReference>
<name>A0ABP7UJQ3_9BACT</name>
<organism evidence="3 4">
    <name type="scientific">Hymenobacter glaciei</name>
    <dbReference type="NCBI Taxonomy" id="877209"/>
    <lineage>
        <taxon>Bacteria</taxon>
        <taxon>Pseudomonadati</taxon>
        <taxon>Bacteroidota</taxon>
        <taxon>Cytophagia</taxon>
        <taxon>Cytophagales</taxon>
        <taxon>Hymenobacteraceae</taxon>
        <taxon>Hymenobacter</taxon>
    </lineage>
</organism>
<sequence length="159" mass="17504">MADVFAQQYALVASARSVLLDYCATLAPEHFAAPVAAMNNGSIRDLLVHGAGCYCHWLGQVGLGQTATLPQPEMVSDVATLRAVFAGVDALVADFRQHYAAEWLTPRLFVLPRQPQPHELTPLQLYTHTVTHEFHHKGQVLSMSRLLGYVPVDTDIIRT</sequence>
<dbReference type="SUPFAM" id="SSF109854">
    <property type="entry name" value="DinB/YfiT-like putative metalloenzymes"/>
    <property type="match status" value="1"/>
</dbReference>
<protein>
    <submittedName>
        <fullName evidence="3">DinB family protein</fullName>
    </submittedName>
</protein>
<evidence type="ECO:0000256" key="2">
    <source>
        <dbReference type="ARBA" id="ARBA00022723"/>
    </source>
</evidence>
<dbReference type="Pfam" id="PF05163">
    <property type="entry name" value="DinB"/>
    <property type="match status" value="1"/>
</dbReference>
<dbReference type="PANTHER" id="PTHR37302">
    <property type="entry name" value="SLR1116 PROTEIN"/>
    <property type="match status" value="1"/>
</dbReference>
<comment type="caution">
    <text evidence="3">The sequence shown here is derived from an EMBL/GenBank/DDBJ whole genome shotgun (WGS) entry which is preliminary data.</text>
</comment>
<accession>A0ABP7UJQ3</accession>